<dbReference type="CDD" id="cd15489">
    <property type="entry name" value="PHD_SF"/>
    <property type="match status" value="1"/>
</dbReference>
<feature type="compositionally biased region" description="Low complexity" evidence="2">
    <location>
        <begin position="550"/>
        <end position="561"/>
    </location>
</feature>
<dbReference type="InterPro" id="IPR036397">
    <property type="entry name" value="RNaseH_sf"/>
</dbReference>
<dbReference type="InterPro" id="IPR013083">
    <property type="entry name" value="Znf_RING/FYVE/PHD"/>
</dbReference>
<dbReference type="GO" id="GO:0003676">
    <property type="term" value="F:nucleic acid binding"/>
    <property type="evidence" value="ECO:0007669"/>
    <property type="project" value="InterPro"/>
</dbReference>
<keyword evidence="1" id="KW-0175">Coiled coil</keyword>
<evidence type="ECO:0000313" key="4">
    <source>
        <dbReference type="EMBL" id="KAG5670377.1"/>
    </source>
</evidence>
<sequence>MPGVSLNTVCTNPNWRSEQENLDDLFARHESYFLPGKAIKPDVACQSTVCKWETRSAAGKSSAETSGVLPGVSQTIPKYQPMALCFSCNRCYHLICIDITLREDDPYGKSWFSESLPWLCPECQFKPLNIYAEQYYESNKWKEGIESRRKQVLSAFALNSDPKLARALKPKAEYYQDDLLIFTELETTAYFSTYQPDQQKEIEKVINSMADIVIERDNLLTKMSDFKKLQQQYEELKKAHDHSLLQLSFKAPSSTFCEPSIKSSKDILSMIYLKAKIKKDSSSGFDSFFANTSHPIKSFNQTKSADQSGAGLPQPEKSCLGDIDLSKLDVSQKITLEQANAQRESSAAQREMSTAILIEQQRKSLQKITTFNGDERDWIRFKRDIQRYREVGRYDDDILKLYVMKALEGVAADRVRDMIDHLPLAYTLKVLEDTFGDPTRIINKRGEDILALKLGKELYKDDAVNVLTKIQAYFAACKYAGVEVANTNHLAKHIFDQFNCEQRQRCRRLHREENMDDSYTLIDLETIFKFLEMLMKDLDDRKPKSTQVNSTSFTPQSSSQSNDQRKNDHYVIRDLSEAKYMGYDTKQLESSDKKCLSCGGNHYTVECKKYYALDKENRNKLVQDKGLCRNCVVSTSHVAKDCKLKPSCGLMSNNVRCNGKHHVSLHSVNRRNNFHRGRRGAFSKKNNNEENLHSQPTQTQHSNSNTSNTSQTNSHTIPSTSKERLQADIRKNALSTAMIHVNSLSNYNTNSEQGNTVKVFKTKFFSNDGKFIIGHSVGDSASETTLLSEDLRRALKLEGEKCKINVRWADSTIKSIDALKVTLVISGVQRNAENLILEDCYAVGSDDFALPPRSLDIKLLKRKFPYLKQVKCDSYYNVIPKLLIGSHHASVIESCSQLLEGGPGKPVGLLAKLGWSVYGGNPETIQSSTISNVQFQVDHTQETALSNDELFEALSYFNSIENLSLNDGKLEHNIDEQKAIDIMEEETRILSDGSIEVPLVWNRDGKIIPRLFDNFPMVMKRQLAHEARLLKNPEHHRIYNEKFKELLVEGYVRKANAEDLNYNWQNVNYLPMTLVVNQNKVPVGYRIVFDAAAKYKGDSLNMNLLKGPDLLINLYEPVIGCRTKKVALTADIKAMFMQMRMCLRDAQCQRVLFRESPDQNMEIFIVTRVLFGPNCSPFQSQYCKNLVAGAWQDLYPEAANAIIHSMYMDDLITSESSTEKAIQLAINCIDIFASVQWKLIQFQSNDINFLKGLPFGTVKQEIIPLMEDKDQLCVAKVLGCVWDTKNDVFTFNFDKNLYIKIIKDCQQKPTKRIQCSTIARIFDIMGFLSHLVIRGRILLQRSWANGVNWDQTISDEDHKLWLEWLSDLENVANIKIPRKLCLADDLWNTGEVALHVFCDAGAEAYAAVAYLVTEHNGSKMSRIVMARAKVTPLRFKTKMTVTEIPRLELYAALCASRITHMITNSLKNLNLKRYLWTDSEVVLRWIQNSNMALKAYAKSPIEEILTKTNKIEWLHVPTKLNVADIATKFKRFDFADSNSIWFSGPKFILQDKTQWPPIIDLSSKREDDKKQIVTSLCHVTLEKADVIEFISPIKLPPVDDPIANELYISTLSPSIRSTWIKLVRATARGLKIYLDGFIPLIKSKRYNDPKEIAKIREINFNILTPHDLDRAELFLIRRAQRQIFAEDYDSLNSGVAIKNKEMQQLLLFVDDQGVIRIRSRVKLGSNVYPQQFAPFLRKENPYTRLFLLHVHYEYQHIHLETQVAASRSKYWIPSVRVALKSIQQNCNFCRYMRARAYAPMMAPLPNCRINPMQYPFQTAGLDCAGPITVKIYNKDKKVWILIFSCTLTRFIQLHLLESLESIRVMEAIATLWSTNGPVQTFISDRGTNFRGASRFIREENERSKSALMEIRDSMATTLATKYRIEWKLLPAHSPWMGGFYERAIKEVKRSIALTLENRKVSKIELNIALQDACHRINCRPLTHNPISADDEEVLTPHHLARGRPGWPYLPAYDTSVLPHPLKDKSVFRRARNLADEMMNRFVLGYLPILTRREKWFTNVATPLQVGDIVLVIEPNQTRREWKRARIIKLYKGNDRKTRVADIELSNGTIKIARSIQRLAKLDLVARTDEA</sequence>
<accession>A0A9J6BKG7</accession>
<dbReference type="Pfam" id="PF05380">
    <property type="entry name" value="Peptidase_A17"/>
    <property type="match status" value="1"/>
</dbReference>
<dbReference type="InterPro" id="IPR011011">
    <property type="entry name" value="Znf_FYVE_PHD"/>
</dbReference>
<feature type="region of interest" description="Disordered" evidence="2">
    <location>
        <begin position="668"/>
        <end position="725"/>
    </location>
</feature>
<dbReference type="Proteomes" id="UP001107558">
    <property type="component" value="Chromosome 3"/>
</dbReference>
<feature type="region of interest" description="Disordered" evidence="2">
    <location>
        <begin position="542"/>
        <end position="568"/>
    </location>
</feature>
<dbReference type="GO" id="GO:0042575">
    <property type="term" value="C:DNA polymerase complex"/>
    <property type="evidence" value="ECO:0007669"/>
    <property type="project" value="UniProtKB-ARBA"/>
</dbReference>
<dbReference type="InterPro" id="IPR012337">
    <property type="entry name" value="RNaseH-like_sf"/>
</dbReference>
<dbReference type="SUPFAM" id="SSF57903">
    <property type="entry name" value="FYVE/PHD zinc finger"/>
    <property type="match status" value="1"/>
</dbReference>
<dbReference type="PANTHER" id="PTHR47331:SF4">
    <property type="entry name" value="PEPTIDASE S1 DOMAIN-CONTAINING PROTEIN"/>
    <property type="match status" value="1"/>
</dbReference>
<feature type="coiled-coil region" evidence="1">
    <location>
        <begin position="219"/>
        <end position="246"/>
    </location>
</feature>
<dbReference type="InterPro" id="IPR008042">
    <property type="entry name" value="Retrotrans_Pao"/>
</dbReference>
<feature type="compositionally biased region" description="Low complexity" evidence="2">
    <location>
        <begin position="693"/>
        <end position="716"/>
    </location>
</feature>
<dbReference type="InterPro" id="IPR001584">
    <property type="entry name" value="Integrase_cat-core"/>
</dbReference>
<reference evidence="4" key="1">
    <citation type="submission" date="2021-03" db="EMBL/GenBank/DDBJ databases">
        <title>Chromosome level genome of the anhydrobiotic midge Polypedilum vanderplanki.</title>
        <authorList>
            <person name="Yoshida Y."/>
            <person name="Kikawada T."/>
            <person name="Gusev O."/>
        </authorList>
    </citation>
    <scope>NUCLEOTIDE SEQUENCE</scope>
    <source>
        <strain evidence="4">NIAS01</strain>
        <tissue evidence="4">Whole body or cell culture</tissue>
    </source>
</reference>
<dbReference type="OrthoDB" id="7762683at2759"/>
<dbReference type="GO" id="GO:0071897">
    <property type="term" value="P:DNA biosynthetic process"/>
    <property type="evidence" value="ECO:0007669"/>
    <property type="project" value="UniProtKB-ARBA"/>
</dbReference>
<keyword evidence="5" id="KW-1185">Reference proteome</keyword>
<dbReference type="PROSITE" id="PS50994">
    <property type="entry name" value="INTEGRASE"/>
    <property type="match status" value="1"/>
</dbReference>
<evidence type="ECO:0000256" key="2">
    <source>
        <dbReference type="SAM" id="MobiDB-lite"/>
    </source>
</evidence>
<protein>
    <recommendedName>
        <fullName evidence="3">Integrase catalytic domain-containing protein</fullName>
    </recommendedName>
</protein>
<dbReference type="PANTHER" id="PTHR47331">
    <property type="entry name" value="PHD-TYPE DOMAIN-CONTAINING PROTEIN"/>
    <property type="match status" value="1"/>
</dbReference>
<dbReference type="SUPFAM" id="SSF53098">
    <property type="entry name" value="Ribonuclease H-like"/>
    <property type="match status" value="1"/>
</dbReference>
<dbReference type="Gene3D" id="3.30.420.10">
    <property type="entry name" value="Ribonuclease H-like superfamily/Ribonuclease H"/>
    <property type="match status" value="1"/>
</dbReference>
<dbReference type="InterPro" id="IPR043502">
    <property type="entry name" value="DNA/RNA_pol_sf"/>
</dbReference>
<proteinExistence type="predicted"/>
<feature type="domain" description="Integrase catalytic" evidence="3">
    <location>
        <begin position="1811"/>
        <end position="2004"/>
    </location>
</feature>
<evidence type="ECO:0000256" key="1">
    <source>
        <dbReference type="SAM" id="Coils"/>
    </source>
</evidence>
<evidence type="ECO:0000259" key="3">
    <source>
        <dbReference type="PROSITE" id="PS50994"/>
    </source>
</evidence>
<organism evidence="4 5">
    <name type="scientific">Polypedilum vanderplanki</name>
    <name type="common">Sleeping chironomid midge</name>
    <dbReference type="NCBI Taxonomy" id="319348"/>
    <lineage>
        <taxon>Eukaryota</taxon>
        <taxon>Metazoa</taxon>
        <taxon>Ecdysozoa</taxon>
        <taxon>Arthropoda</taxon>
        <taxon>Hexapoda</taxon>
        <taxon>Insecta</taxon>
        <taxon>Pterygota</taxon>
        <taxon>Neoptera</taxon>
        <taxon>Endopterygota</taxon>
        <taxon>Diptera</taxon>
        <taxon>Nematocera</taxon>
        <taxon>Chironomoidea</taxon>
        <taxon>Chironomidae</taxon>
        <taxon>Chironominae</taxon>
        <taxon>Polypedilum</taxon>
        <taxon>Polypedilum</taxon>
    </lineage>
</organism>
<comment type="caution">
    <text evidence="4">The sequence shown here is derived from an EMBL/GenBank/DDBJ whole genome shotgun (WGS) entry which is preliminary data.</text>
</comment>
<gene>
    <name evidence="4" type="ORF">PVAND_000647</name>
</gene>
<feature type="compositionally biased region" description="Basic residues" evidence="2">
    <location>
        <begin position="668"/>
        <end position="682"/>
    </location>
</feature>
<dbReference type="EMBL" id="JADBJN010000003">
    <property type="protein sequence ID" value="KAG5670377.1"/>
    <property type="molecule type" value="Genomic_DNA"/>
</dbReference>
<dbReference type="Gene3D" id="3.30.40.10">
    <property type="entry name" value="Zinc/RING finger domain, C3HC4 (zinc finger)"/>
    <property type="match status" value="1"/>
</dbReference>
<dbReference type="SUPFAM" id="SSF56672">
    <property type="entry name" value="DNA/RNA polymerases"/>
    <property type="match status" value="1"/>
</dbReference>
<dbReference type="Pfam" id="PF18701">
    <property type="entry name" value="DUF5641"/>
    <property type="match status" value="1"/>
</dbReference>
<dbReference type="GO" id="GO:0015074">
    <property type="term" value="P:DNA integration"/>
    <property type="evidence" value="ECO:0007669"/>
    <property type="project" value="InterPro"/>
</dbReference>
<evidence type="ECO:0000313" key="5">
    <source>
        <dbReference type="Proteomes" id="UP001107558"/>
    </source>
</evidence>
<name>A0A9J6BKG7_POLVA</name>
<dbReference type="InterPro" id="IPR040676">
    <property type="entry name" value="DUF5641"/>
</dbReference>